<dbReference type="InterPro" id="IPR006336">
    <property type="entry name" value="GCS2"/>
</dbReference>
<evidence type="ECO:0000313" key="7">
    <source>
        <dbReference type="Proteomes" id="UP000064967"/>
    </source>
</evidence>
<dbReference type="STRING" id="1391654.AKJ09_08289"/>
<dbReference type="InterPro" id="IPR035434">
    <property type="entry name" value="GCL_bact_plant"/>
</dbReference>
<dbReference type="Proteomes" id="UP000064967">
    <property type="component" value="Chromosome"/>
</dbReference>
<dbReference type="Pfam" id="PF04107">
    <property type="entry name" value="GCS2"/>
    <property type="match status" value="1"/>
</dbReference>
<evidence type="ECO:0000256" key="3">
    <source>
        <dbReference type="ARBA" id="ARBA00022840"/>
    </source>
</evidence>
<dbReference type="EC" id="6.3.2.2" evidence="4"/>
<keyword evidence="5" id="KW-1015">Disulfide bond</keyword>
<dbReference type="PANTHER" id="PTHR34378">
    <property type="entry name" value="GLUTAMATE--CYSTEINE LIGASE, CHLOROPLASTIC"/>
    <property type="match status" value="1"/>
</dbReference>
<dbReference type="PANTHER" id="PTHR34378:SF1">
    <property type="entry name" value="GLUTAMATE--CYSTEINE LIGASE, CHLOROPLASTIC"/>
    <property type="match status" value="1"/>
</dbReference>
<comment type="similarity">
    <text evidence="4">Belongs to the glutamate--cysteine ligase type 2 family. EgtA subfamily.</text>
</comment>
<dbReference type="PATRIC" id="fig|1391654.3.peg.8398"/>
<keyword evidence="1 4" id="KW-0436">Ligase</keyword>
<comment type="function">
    <text evidence="4">Catalyzes the synthesis of gamma-glutamylcysteine (gamma-GC).</text>
</comment>
<dbReference type="EMBL" id="CP012333">
    <property type="protein sequence ID" value="AKV01626.1"/>
    <property type="molecule type" value="Genomic_DNA"/>
</dbReference>
<dbReference type="GO" id="GO:0006750">
    <property type="term" value="P:glutathione biosynthetic process"/>
    <property type="evidence" value="ECO:0007669"/>
    <property type="project" value="UniProtKB-UniRule"/>
</dbReference>
<dbReference type="Gene3D" id="3.30.590.20">
    <property type="match status" value="1"/>
</dbReference>
<feature type="disulfide bond" evidence="5">
    <location>
        <begin position="117"/>
        <end position="334"/>
    </location>
</feature>
<evidence type="ECO:0000256" key="1">
    <source>
        <dbReference type="ARBA" id="ARBA00022598"/>
    </source>
</evidence>
<keyword evidence="2 4" id="KW-0547">Nucleotide-binding</keyword>
<dbReference type="InterPro" id="IPR014746">
    <property type="entry name" value="Gln_synth/guanido_kin_cat_dom"/>
</dbReference>
<dbReference type="PIRSF" id="PIRSF017901">
    <property type="entry name" value="GCL"/>
    <property type="match status" value="1"/>
</dbReference>
<dbReference type="AlphaFoldDB" id="A0A0K1Q717"/>
<name>A0A0K1Q717_9BACT</name>
<organism evidence="6 7">
    <name type="scientific">Labilithrix luteola</name>
    <dbReference type="NCBI Taxonomy" id="1391654"/>
    <lineage>
        <taxon>Bacteria</taxon>
        <taxon>Pseudomonadati</taxon>
        <taxon>Myxococcota</taxon>
        <taxon>Polyangia</taxon>
        <taxon>Polyangiales</taxon>
        <taxon>Labilitrichaceae</taxon>
        <taxon>Labilithrix</taxon>
    </lineage>
</organism>
<dbReference type="KEGG" id="llu:AKJ09_08289"/>
<dbReference type="GO" id="GO:0004357">
    <property type="term" value="F:glutamate-cysteine ligase activity"/>
    <property type="evidence" value="ECO:0007669"/>
    <property type="project" value="UniProtKB-UniRule"/>
</dbReference>
<keyword evidence="3 4" id="KW-0067">ATP-binding</keyword>
<proteinExistence type="inferred from homology"/>
<gene>
    <name evidence="6" type="ORF">AKJ09_08289</name>
</gene>
<evidence type="ECO:0000256" key="4">
    <source>
        <dbReference type="PIRNR" id="PIRNR017901"/>
    </source>
</evidence>
<sequence length="461" mass="51097">MANAVTAESLNDKTIASYDDLLSIFHAAIKPATEFRVGAEMEKFGVYADGNPVPYDGERGVQALMEELASTKGWAKDAESEGGPLIALLRDGASITLEPGSQFELSGAPLENCHQICAEFREHLAELVPFSQRAGVRWLGLGFHPFARRDQYTMVPKQRYGVMREYLPTRGSLALDMMLRTATVQANYDYSSEDDAMTKMRVALRLAPLTTALLANSPFYEGKPFGGKSYRAKVWLDTDPDRSGLVPTLWKKGAKFVDYVEWALDVPMFMFKRDGQKVSNTGQTFRSFWKSGYQGHKALLSDWQTHLNTLFPEVRLKKTIEVRGADSQGSKLACALPALFTGIFYDEKALAEADALTHDWTLDEITASRKEIWQKGLGARFRVGTLVPLAEKIIEIAEGGLERRAILSPNGKDERIHLARLKELVSKGQTPADVLLEGIENVRDLTATIIARTDLASDAQA</sequence>
<protein>
    <recommendedName>
        <fullName evidence="4">Glutamate--cysteine ligase</fullName>
        <ecNumber evidence="4">6.3.2.2</ecNumber>
    </recommendedName>
</protein>
<comment type="catalytic activity">
    <reaction evidence="4">
        <text>L-cysteine + L-glutamate + ATP = gamma-L-glutamyl-L-cysteine + ADP + phosphate + H(+)</text>
        <dbReference type="Rhea" id="RHEA:13285"/>
        <dbReference type="ChEBI" id="CHEBI:15378"/>
        <dbReference type="ChEBI" id="CHEBI:29985"/>
        <dbReference type="ChEBI" id="CHEBI:30616"/>
        <dbReference type="ChEBI" id="CHEBI:35235"/>
        <dbReference type="ChEBI" id="CHEBI:43474"/>
        <dbReference type="ChEBI" id="CHEBI:58173"/>
        <dbReference type="ChEBI" id="CHEBI:456216"/>
        <dbReference type="EC" id="6.3.2.2"/>
    </reaction>
</comment>
<accession>A0A0K1Q717</accession>
<evidence type="ECO:0000256" key="5">
    <source>
        <dbReference type="PIRSR" id="PIRSR017901-50"/>
    </source>
</evidence>
<evidence type="ECO:0000313" key="6">
    <source>
        <dbReference type="EMBL" id="AKV01626.1"/>
    </source>
</evidence>
<keyword evidence="7" id="KW-1185">Reference proteome</keyword>
<dbReference type="GO" id="GO:0005524">
    <property type="term" value="F:ATP binding"/>
    <property type="evidence" value="ECO:0007669"/>
    <property type="project" value="UniProtKB-UniRule"/>
</dbReference>
<dbReference type="SUPFAM" id="SSF55931">
    <property type="entry name" value="Glutamine synthetase/guanido kinase"/>
    <property type="match status" value="1"/>
</dbReference>
<reference evidence="6 7" key="1">
    <citation type="submission" date="2015-08" db="EMBL/GenBank/DDBJ databases">
        <authorList>
            <person name="Babu N.S."/>
            <person name="Beckwith C.J."/>
            <person name="Beseler K.G."/>
            <person name="Brison A."/>
            <person name="Carone J.V."/>
            <person name="Caskin T.P."/>
            <person name="Diamond M."/>
            <person name="Durham M.E."/>
            <person name="Foxe J.M."/>
            <person name="Go M."/>
            <person name="Henderson B.A."/>
            <person name="Jones I.B."/>
            <person name="McGettigan J.A."/>
            <person name="Micheletti S.J."/>
            <person name="Nasrallah M.E."/>
            <person name="Ortiz D."/>
            <person name="Piller C.R."/>
            <person name="Privatt S.R."/>
            <person name="Schneider S.L."/>
            <person name="Sharp S."/>
            <person name="Smith T.C."/>
            <person name="Stanton J.D."/>
            <person name="Ullery H.E."/>
            <person name="Wilson R.J."/>
            <person name="Serrano M.G."/>
            <person name="Buck G."/>
            <person name="Lee V."/>
            <person name="Wang Y."/>
            <person name="Carvalho R."/>
            <person name="Voegtly L."/>
            <person name="Shi R."/>
            <person name="Duckworth R."/>
            <person name="Johnson A."/>
            <person name="Loviza R."/>
            <person name="Walstead R."/>
            <person name="Shah Z."/>
            <person name="Kiflezghi M."/>
            <person name="Wade K."/>
            <person name="Ball S.L."/>
            <person name="Bradley K.W."/>
            <person name="Asai D.J."/>
            <person name="Bowman C.A."/>
            <person name="Russell D.A."/>
            <person name="Pope W.H."/>
            <person name="Jacobs-Sera D."/>
            <person name="Hendrix R.W."/>
            <person name="Hatfull G.F."/>
        </authorList>
    </citation>
    <scope>NUCLEOTIDE SEQUENCE [LARGE SCALE GENOMIC DNA]</scope>
    <source>
        <strain evidence="6 7">DSM 27648</strain>
    </source>
</reference>
<evidence type="ECO:0000256" key="2">
    <source>
        <dbReference type="ARBA" id="ARBA00022741"/>
    </source>
</evidence>